<dbReference type="GO" id="GO:0042054">
    <property type="term" value="F:histone methyltransferase activity"/>
    <property type="evidence" value="ECO:0007669"/>
    <property type="project" value="TreeGrafter"/>
</dbReference>
<dbReference type="InterPro" id="IPR025799">
    <property type="entry name" value="Arg_MeTrfase"/>
</dbReference>
<keyword evidence="3 4" id="KW-0949">S-adenosyl-L-methionine</keyword>
<evidence type="ECO:0000256" key="4">
    <source>
        <dbReference type="PROSITE-ProRule" id="PRU01015"/>
    </source>
</evidence>
<dbReference type="PROSITE" id="PS51678">
    <property type="entry name" value="SAM_MT_PRMT"/>
    <property type="match status" value="1"/>
</dbReference>
<evidence type="ECO:0000259" key="5">
    <source>
        <dbReference type="Pfam" id="PF22528"/>
    </source>
</evidence>
<dbReference type="InterPro" id="IPR055135">
    <property type="entry name" value="PRMT_dom"/>
</dbReference>
<dbReference type="GO" id="GO:0032259">
    <property type="term" value="P:methylation"/>
    <property type="evidence" value="ECO:0007669"/>
    <property type="project" value="UniProtKB-KW"/>
</dbReference>
<protein>
    <recommendedName>
        <fullName evidence="5">Protein arginine N-methyltransferase domain-containing protein</fullName>
    </recommendedName>
</protein>
<evidence type="ECO:0000256" key="1">
    <source>
        <dbReference type="ARBA" id="ARBA00022603"/>
    </source>
</evidence>
<gene>
    <name evidence="6" type="ORF">X801_06947</name>
</gene>
<dbReference type="EMBL" id="KV895692">
    <property type="protein sequence ID" value="OON17217.1"/>
    <property type="molecule type" value="Genomic_DNA"/>
</dbReference>
<dbReference type="Gene3D" id="3.40.50.150">
    <property type="entry name" value="Vaccinia Virus protein VP39"/>
    <property type="match status" value="2"/>
</dbReference>
<evidence type="ECO:0000256" key="3">
    <source>
        <dbReference type="ARBA" id="ARBA00022691"/>
    </source>
</evidence>
<dbReference type="FunFam" id="3.40.50.150:FF:000071">
    <property type="entry name" value="Protein arginine N-methyltransferase 7"/>
    <property type="match status" value="1"/>
</dbReference>
<dbReference type="Pfam" id="PF22528">
    <property type="entry name" value="PRMT_C"/>
    <property type="match status" value="1"/>
</dbReference>
<evidence type="ECO:0000256" key="2">
    <source>
        <dbReference type="ARBA" id="ARBA00022679"/>
    </source>
</evidence>
<sequence length="780" mass="86570">MSTILMMNEVKHPSDGWDLVSQYNPVVGQTQWRLVQPDYDYAQEVARSAYGDMLHDTDRNHKYRLAIEHALKHRRSSHPGEAINVLDIGTGTGLLAMIAARAGADKVTACEAFLPVANCARTVLLENGLSEKINLVTKRSNKLVVGCDLSERANFLVAELLDTELIGEAALSTYKHAAECLLMQDATLVPYAADLYLQVVDSPFLWSFNRLKSFPADNNPSLIRLRDSFSSDVMQRCPGAPSVFDIQASELEALETDSSEPLGDRQLRCLLAEPVRVKRFEFGPPSAQIKLSDSFVITKTNNGDPLVAVRDGSVHAFIVWWRLKMEPTDTVPDISTAPKWANDPEYAWRDHWMQAVYFPRNSVAVRKGDPLGILFNHDSFALWFDLAPVSPSEMVAPVTEPVERPVCGCGMHYAWSRDRIAHLNTEEYRMLTGTILDRIFSKLGASSALDLVVVSDCSLLPLMVAELSCVHSRQHQINVHHVETALGSLRFLEGVYAGAKSNGFNIHLFESMDKFIDHYKQSHESISKISSNPPSILMVAEPYTAAGTLPWDSVYFWYARNQLVTAFPSISPTCLLCPSVLRIYGVLVELRDLWKIRASINSCEGFILTAFDDLVQSAMRKTDAFIEPHPLWEYPSKAASLPVIVFEMKLDKAIQSDDAIVVSHGCMKATSSSVNAIAFWAEWCVPPDQLNPTSEFYYSPAGPSVPVVPGQPVRWKPAGPQQGVLFLPTNWSKGLDTLSDNTTFSVGVIFNPLSGEHSFSVSIFDADRLHLTLQSTISSC</sequence>
<keyword evidence="2 4" id="KW-0808">Transferase</keyword>
<dbReference type="SUPFAM" id="SSF53335">
    <property type="entry name" value="S-adenosyl-L-methionine-dependent methyltransferases"/>
    <property type="match status" value="1"/>
</dbReference>
<reference evidence="6 7" key="1">
    <citation type="submission" date="2015-03" db="EMBL/GenBank/DDBJ databases">
        <title>Draft genome of the nematode, Opisthorchis viverrini.</title>
        <authorList>
            <person name="Mitreva M."/>
        </authorList>
    </citation>
    <scope>NUCLEOTIDE SEQUENCE [LARGE SCALE GENOMIC DNA]</scope>
    <source>
        <strain evidence="6">Khon Kaen</strain>
    </source>
</reference>
<feature type="domain" description="Protein arginine N-methyltransferase" evidence="5">
    <location>
        <begin position="267"/>
        <end position="371"/>
    </location>
</feature>
<proteinExistence type="predicted"/>
<accession>A0A1S8WRZ4</accession>
<keyword evidence="7" id="KW-1185">Reference proteome</keyword>
<dbReference type="Proteomes" id="UP000243686">
    <property type="component" value="Unassembled WGS sequence"/>
</dbReference>
<evidence type="ECO:0000313" key="7">
    <source>
        <dbReference type="Proteomes" id="UP000243686"/>
    </source>
</evidence>
<dbReference type="GO" id="GO:0016274">
    <property type="term" value="F:protein-arginine N-methyltransferase activity"/>
    <property type="evidence" value="ECO:0007669"/>
    <property type="project" value="InterPro"/>
</dbReference>
<organism evidence="6 7">
    <name type="scientific">Opisthorchis viverrini</name>
    <name type="common">Southeast Asian liver fluke</name>
    <dbReference type="NCBI Taxonomy" id="6198"/>
    <lineage>
        <taxon>Eukaryota</taxon>
        <taxon>Metazoa</taxon>
        <taxon>Spiralia</taxon>
        <taxon>Lophotrochozoa</taxon>
        <taxon>Platyhelminthes</taxon>
        <taxon>Trematoda</taxon>
        <taxon>Digenea</taxon>
        <taxon>Opisthorchiida</taxon>
        <taxon>Opisthorchiata</taxon>
        <taxon>Opisthorchiidae</taxon>
        <taxon>Opisthorchis</taxon>
    </lineage>
</organism>
<dbReference type="Pfam" id="PF06325">
    <property type="entry name" value="PrmA"/>
    <property type="match status" value="1"/>
</dbReference>
<dbReference type="Gene3D" id="2.70.160.11">
    <property type="entry name" value="Hnrnp arginine n-methyltransferase1"/>
    <property type="match status" value="2"/>
</dbReference>
<name>A0A1S8WRZ4_OPIVI</name>
<keyword evidence="1 4" id="KW-0489">Methyltransferase</keyword>
<dbReference type="AlphaFoldDB" id="A0A1S8WRZ4"/>
<dbReference type="CDD" id="cd02440">
    <property type="entry name" value="AdoMet_MTases"/>
    <property type="match status" value="1"/>
</dbReference>
<dbReference type="PANTHER" id="PTHR11006:SF4">
    <property type="entry name" value="PROTEIN ARGININE N-METHYLTRANSFERASE 7"/>
    <property type="match status" value="1"/>
</dbReference>
<dbReference type="InterPro" id="IPR029063">
    <property type="entry name" value="SAM-dependent_MTases_sf"/>
</dbReference>
<dbReference type="PANTHER" id="PTHR11006">
    <property type="entry name" value="PROTEIN ARGININE N-METHYLTRANSFERASE"/>
    <property type="match status" value="1"/>
</dbReference>
<evidence type="ECO:0000313" key="6">
    <source>
        <dbReference type="EMBL" id="OON17217.1"/>
    </source>
</evidence>